<evidence type="ECO:0000313" key="1">
    <source>
        <dbReference type="EMBL" id="OTF70947.1"/>
    </source>
</evidence>
<dbReference type="PANTHER" id="PTHR43827">
    <property type="entry name" value="2,5-DIKETO-D-GLUCONIC ACID REDUCTASE"/>
    <property type="match status" value="1"/>
</dbReference>
<dbReference type="InterPro" id="IPR018170">
    <property type="entry name" value="Aldo/ket_reductase_CS"/>
</dbReference>
<evidence type="ECO:0000313" key="2">
    <source>
        <dbReference type="Proteomes" id="UP000194236"/>
    </source>
</evidence>
<accession>A0A1Y3ASG7</accession>
<dbReference type="Gene3D" id="3.20.20.100">
    <property type="entry name" value="NADP-dependent oxidoreductase domain"/>
    <property type="match status" value="1"/>
</dbReference>
<dbReference type="OrthoDB" id="416253at2759"/>
<dbReference type="EMBL" id="MUJZ01063301">
    <property type="protein sequence ID" value="OTF70947.1"/>
    <property type="molecule type" value="Genomic_DNA"/>
</dbReference>
<protein>
    <recommendedName>
        <fullName evidence="3">NADP-dependent oxidoreductase domain-containing protein</fullName>
    </recommendedName>
</protein>
<dbReference type="InterPro" id="IPR036812">
    <property type="entry name" value="NAD(P)_OxRdtase_dom_sf"/>
</dbReference>
<reference evidence="1 2" key="1">
    <citation type="submission" date="2017-03" db="EMBL/GenBank/DDBJ databases">
        <title>Genome Survey of Euroglyphus maynei.</title>
        <authorList>
            <person name="Arlian L.G."/>
            <person name="Morgan M.S."/>
            <person name="Rider S.D."/>
        </authorList>
    </citation>
    <scope>NUCLEOTIDE SEQUENCE [LARGE SCALE GENOMIC DNA]</scope>
    <source>
        <strain evidence="1">Arlian Lab</strain>
        <tissue evidence="1">Whole body</tissue>
    </source>
</reference>
<dbReference type="PANTHER" id="PTHR43827:SF10">
    <property type="entry name" value="ZGC:110366"/>
    <property type="match status" value="1"/>
</dbReference>
<comment type="caution">
    <text evidence="1">The sequence shown here is derived from an EMBL/GenBank/DDBJ whole genome shotgun (WGS) entry which is preliminary data.</text>
</comment>
<dbReference type="SUPFAM" id="SSF51430">
    <property type="entry name" value="NAD(P)-linked oxidoreductase"/>
    <property type="match status" value="1"/>
</dbReference>
<dbReference type="InterPro" id="IPR020471">
    <property type="entry name" value="AKR"/>
</dbReference>
<proteinExistence type="predicted"/>
<name>A0A1Y3ASG7_EURMA</name>
<sequence>MNHINIEQYSNENINESFRSSNHEQCVTLRNGVTMPLIGLGTSHNGGYSHSCVVYALKQCGYRLIDTAKRYGTEEFISYAIKVC</sequence>
<evidence type="ECO:0008006" key="3">
    <source>
        <dbReference type="Google" id="ProtNLM"/>
    </source>
</evidence>
<gene>
    <name evidence="1" type="ORF">BLA29_008931</name>
</gene>
<dbReference type="PROSITE" id="PS00798">
    <property type="entry name" value="ALDOKETO_REDUCTASE_1"/>
    <property type="match status" value="1"/>
</dbReference>
<dbReference type="AlphaFoldDB" id="A0A1Y3ASG7"/>
<organism evidence="1 2">
    <name type="scientific">Euroglyphus maynei</name>
    <name type="common">Mayne's house dust mite</name>
    <dbReference type="NCBI Taxonomy" id="6958"/>
    <lineage>
        <taxon>Eukaryota</taxon>
        <taxon>Metazoa</taxon>
        <taxon>Ecdysozoa</taxon>
        <taxon>Arthropoda</taxon>
        <taxon>Chelicerata</taxon>
        <taxon>Arachnida</taxon>
        <taxon>Acari</taxon>
        <taxon>Acariformes</taxon>
        <taxon>Sarcoptiformes</taxon>
        <taxon>Astigmata</taxon>
        <taxon>Psoroptidia</taxon>
        <taxon>Analgoidea</taxon>
        <taxon>Pyroglyphidae</taxon>
        <taxon>Pyroglyphinae</taxon>
        <taxon>Euroglyphus</taxon>
    </lineage>
</organism>
<dbReference type="Proteomes" id="UP000194236">
    <property type="component" value="Unassembled WGS sequence"/>
</dbReference>
<keyword evidence="2" id="KW-1185">Reference proteome</keyword>
<dbReference type="GO" id="GO:0016491">
    <property type="term" value="F:oxidoreductase activity"/>
    <property type="evidence" value="ECO:0007669"/>
    <property type="project" value="InterPro"/>
</dbReference>